<evidence type="ECO:0000313" key="2">
    <source>
        <dbReference type="EMBL" id="CEI65095.1"/>
    </source>
</evidence>
<feature type="region of interest" description="Disordered" evidence="1">
    <location>
        <begin position="118"/>
        <end position="141"/>
    </location>
</feature>
<dbReference type="Proteomes" id="UP000245910">
    <property type="component" value="Chromosome I"/>
</dbReference>
<organism evidence="2 3">
    <name type="scientific">Fusarium venenatum</name>
    <dbReference type="NCBI Taxonomy" id="56646"/>
    <lineage>
        <taxon>Eukaryota</taxon>
        <taxon>Fungi</taxon>
        <taxon>Dikarya</taxon>
        <taxon>Ascomycota</taxon>
        <taxon>Pezizomycotina</taxon>
        <taxon>Sordariomycetes</taxon>
        <taxon>Hypocreomycetidae</taxon>
        <taxon>Hypocreales</taxon>
        <taxon>Nectriaceae</taxon>
        <taxon>Fusarium</taxon>
    </lineage>
</organism>
<name>A0A2L2TWW6_9HYPO</name>
<feature type="compositionally biased region" description="Basic and acidic residues" evidence="1">
    <location>
        <begin position="130"/>
        <end position="139"/>
    </location>
</feature>
<keyword evidence="3" id="KW-1185">Reference proteome</keyword>
<reference evidence="3" key="1">
    <citation type="submission" date="2014-10" db="EMBL/GenBank/DDBJ databases">
        <authorList>
            <person name="King R."/>
        </authorList>
    </citation>
    <scope>NUCLEOTIDE SEQUENCE [LARGE SCALE GENOMIC DNA]</scope>
    <source>
        <strain evidence="3">A3/5</strain>
    </source>
</reference>
<protein>
    <submittedName>
        <fullName evidence="2">Uncharacterized protein</fullName>
    </submittedName>
</protein>
<sequence>MLEIKTNERAKIYQRARAHDITLCWALTPHGPGHVRHSEGVRAKSEPGGAELPRRGRFGDSADNDAVRSLGLDPAGAHSRPGMNCGLQGRLGTIQYSTLDRLLELHLEVFALGPDATQYRGITHQPGPGKSHEPRHEGDSNTTTLRELFVPFALLAQLAPRL</sequence>
<proteinExistence type="predicted"/>
<feature type="compositionally biased region" description="Basic and acidic residues" evidence="1">
    <location>
        <begin position="36"/>
        <end position="45"/>
    </location>
</feature>
<evidence type="ECO:0000313" key="3">
    <source>
        <dbReference type="Proteomes" id="UP000245910"/>
    </source>
</evidence>
<accession>A0A2L2TWW6</accession>
<feature type="region of interest" description="Disordered" evidence="1">
    <location>
        <begin position="34"/>
        <end position="63"/>
    </location>
</feature>
<evidence type="ECO:0000256" key="1">
    <source>
        <dbReference type="SAM" id="MobiDB-lite"/>
    </source>
</evidence>
<dbReference type="AlphaFoldDB" id="A0A2L2TWW6"/>
<dbReference type="EMBL" id="LN649229">
    <property type="protein sequence ID" value="CEI65095.1"/>
    <property type="molecule type" value="Genomic_DNA"/>
</dbReference>